<name>A0A8J3FLL0_9ACTN</name>
<organism evidence="3 4">
    <name type="scientific">Pilimelia terevasa</name>
    <dbReference type="NCBI Taxonomy" id="53372"/>
    <lineage>
        <taxon>Bacteria</taxon>
        <taxon>Bacillati</taxon>
        <taxon>Actinomycetota</taxon>
        <taxon>Actinomycetes</taxon>
        <taxon>Micromonosporales</taxon>
        <taxon>Micromonosporaceae</taxon>
        <taxon>Pilimelia</taxon>
    </lineage>
</organism>
<accession>A0A8J3FLL0</accession>
<proteinExistence type="predicted"/>
<keyword evidence="2" id="KW-1133">Transmembrane helix</keyword>
<sequence length="110" mass="11094">MTEAPAPPGDADRAAAGSGRPRPVRTAVLLQAAAVLLLLVAAAATVSAAVLQRGAIAAAGLSAEDAADIRATFWRPVLAVVVLLLGYAAILAVLLRPLWHGWPGGGRRSA</sequence>
<comment type="caution">
    <text evidence="3">The sequence shown here is derived from an EMBL/GenBank/DDBJ whole genome shotgun (WGS) entry which is preliminary data.</text>
</comment>
<dbReference type="RefSeq" id="WP_189114957.1">
    <property type="nucleotide sequence ID" value="NZ_BMQC01000010.1"/>
</dbReference>
<reference evidence="3" key="2">
    <citation type="submission" date="2020-09" db="EMBL/GenBank/DDBJ databases">
        <authorList>
            <person name="Sun Q."/>
            <person name="Ohkuma M."/>
        </authorList>
    </citation>
    <scope>NUCLEOTIDE SEQUENCE</scope>
    <source>
        <strain evidence="3">JCM 3091</strain>
    </source>
</reference>
<keyword evidence="2" id="KW-0472">Membrane</keyword>
<reference evidence="3" key="1">
    <citation type="journal article" date="2014" name="Int. J. Syst. Evol. Microbiol.">
        <title>Complete genome sequence of Corynebacterium casei LMG S-19264T (=DSM 44701T), isolated from a smear-ripened cheese.</title>
        <authorList>
            <consortium name="US DOE Joint Genome Institute (JGI-PGF)"/>
            <person name="Walter F."/>
            <person name="Albersmeier A."/>
            <person name="Kalinowski J."/>
            <person name="Ruckert C."/>
        </authorList>
    </citation>
    <scope>NUCLEOTIDE SEQUENCE</scope>
    <source>
        <strain evidence="3">JCM 3091</strain>
    </source>
</reference>
<dbReference type="AlphaFoldDB" id="A0A8J3FLL0"/>
<dbReference type="EMBL" id="BMQC01000010">
    <property type="protein sequence ID" value="GGK35366.1"/>
    <property type="molecule type" value="Genomic_DNA"/>
</dbReference>
<gene>
    <name evidence="3" type="ORF">GCM10010124_30090</name>
</gene>
<protein>
    <submittedName>
        <fullName evidence="3">Uncharacterized protein</fullName>
    </submittedName>
</protein>
<feature type="transmembrane region" description="Helical" evidence="2">
    <location>
        <begin position="28"/>
        <end position="51"/>
    </location>
</feature>
<feature type="transmembrane region" description="Helical" evidence="2">
    <location>
        <begin position="72"/>
        <end position="95"/>
    </location>
</feature>
<evidence type="ECO:0000313" key="4">
    <source>
        <dbReference type="Proteomes" id="UP000662200"/>
    </source>
</evidence>
<dbReference type="Proteomes" id="UP000662200">
    <property type="component" value="Unassembled WGS sequence"/>
</dbReference>
<keyword evidence="4" id="KW-1185">Reference proteome</keyword>
<keyword evidence="2" id="KW-0812">Transmembrane</keyword>
<feature type="region of interest" description="Disordered" evidence="1">
    <location>
        <begin position="1"/>
        <end position="20"/>
    </location>
</feature>
<evidence type="ECO:0000313" key="3">
    <source>
        <dbReference type="EMBL" id="GGK35366.1"/>
    </source>
</evidence>
<evidence type="ECO:0000256" key="1">
    <source>
        <dbReference type="SAM" id="MobiDB-lite"/>
    </source>
</evidence>
<evidence type="ECO:0000256" key="2">
    <source>
        <dbReference type="SAM" id="Phobius"/>
    </source>
</evidence>